<evidence type="ECO:0000256" key="3">
    <source>
        <dbReference type="ARBA" id="ARBA00022840"/>
    </source>
</evidence>
<dbReference type="Pfam" id="PF18603">
    <property type="entry name" value="LAL_C2"/>
    <property type="match status" value="1"/>
</dbReference>
<dbReference type="AlphaFoldDB" id="A0A1H9TK02"/>
<evidence type="ECO:0000256" key="5">
    <source>
        <dbReference type="SAM" id="MobiDB-lite"/>
    </source>
</evidence>
<dbReference type="Proteomes" id="UP000182841">
    <property type="component" value="Unassembled WGS sequence"/>
</dbReference>
<evidence type="ECO:0000313" key="8">
    <source>
        <dbReference type="Proteomes" id="UP000182841"/>
    </source>
</evidence>
<evidence type="ECO:0000256" key="1">
    <source>
        <dbReference type="ARBA" id="ARBA00022598"/>
    </source>
</evidence>
<keyword evidence="8" id="KW-1185">Reference proteome</keyword>
<dbReference type="SUPFAM" id="SSF56059">
    <property type="entry name" value="Glutathione synthetase ATP-binding domain-like"/>
    <property type="match status" value="1"/>
</dbReference>
<protein>
    <recommendedName>
        <fullName evidence="6">ATP-grasp domain-containing protein</fullName>
    </recommendedName>
</protein>
<feature type="region of interest" description="Disordered" evidence="5">
    <location>
        <begin position="1"/>
        <end position="24"/>
    </location>
</feature>
<dbReference type="PANTHER" id="PTHR43585">
    <property type="entry name" value="FUMIPYRROLE BIOSYNTHESIS PROTEIN C"/>
    <property type="match status" value="1"/>
</dbReference>
<sequence>MSAPPGGVPGHRGQDGAAAPEPQPPVLLLADDRATSFTRYAARAAAGRLVLLRFAAQRRALSPEYVRETAHLPAFWIREGVPPAEEARRYRAWAAELPAAPTRFCNPSEPQQETAQEFAALAGLPHLTRQQVRWVRDKAAMKARFRELGLATAAWRRVRAPAEVLRFAGRYGWPLVLKPVDSFACIDTHRLDGPAALDGVDWRAREWMAEEFLTGTEWEACALIHGGRVLDAWPSAMPCRPLEIVSGAMNANISVATGAGPPVDLPALVQRITTGMGIDHGYLHMEFFERDGTVFASEVGLRMAGCEIAANHGHAYGFDIFGATLDVYRGRRPELRYRHRRCVGDLLLPLPGSGVVRHITPAEQLRRIPGTLDVVLQVGAGDTVHSRRASHSASGHVHVAGDSVAQVERRMRAVLDAFTIELAPLPHSAPAAAEGGTST</sequence>
<dbReference type="EMBL" id="FOGO01000006">
    <property type="protein sequence ID" value="SER97324.1"/>
    <property type="molecule type" value="Genomic_DNA"/>
</dbReference>
<dbReference type="Gene3D" id="3.30.470.20">
    <property type="entry name" value="ATP-grasp fold, B domain"/>
    <property type="match status" value="1"/>
</dbReference>
<name>A0A1H9TK02_9ACTN</name>
<evidence type="ECO:0000256" key="2">
    <source>
        <dbReference type="ARBA" id="ARBA00022741"/>
    </source>
</evidence>
<gene>
    <name evidence="7" type="ORF">SAMN05421870_106204</name>
</gene>
<reference evidence="8" key="1">
    <citation type="submission" date="2016-10" db="EMBL/GenBank/DDBJ databases">
        <authorList>
            <person name="Varghese N."/>
            <person name="Submissions S."/>
        </authorList>
    </citation>
    <scope>NUCLEOTIDE SEQUENCE [LARGE SCALE GENOMIC DNA]</scope>
    <source>
        <strain evidence="8">CGMCC 4.6825</strain>
    </source>
</reference>
<evidence type="ECO:0000259" key="6">
    <source>
        <dbReference type="PROSITE" id="PS50975"/>
    </source>
</evidence>
<keyword evidence="3 4" id="KW-0067">ATP-binding</keyword>
<accession>A0A1H9TK02</accession>
<dbReference type="InterPro" id="IPR052032">
    <property type="entry name" value="ATP-dep_AA_Ligase"/>
</dbReference>
<dbReference type="GO" id="GO:0005524">
    <property type="term" value="F:ATP binding"/>
    <property type="evidence" value="ECO:0007669"/>
    <property type="project" value="UniProtKB-UniRule"/>
</dbReference>
<keyword evidence="2 4" id="KW-0547">Nucleotide-binding</keyword>
<dbReference type="InterPro" id="IPR040570">
    <property type="entry name" value="LAL_C2"/>
</dbReference>
<dbReference type="GO" id="GO:0046872">
    <property type="term" value="F:metal ion binding"/>
    <property type="evidence" value="ECO:0007669"/>
    <property type="project" value="InterPro"/>
</dbReference>
<dbReference type="PANTHER" id="PTHR43585:SF2">
    <property type="entry name" value="ATP-GRASP ENZYME FSQD"/>
    <property type="match status" value="1"/>
</dbReference>
<dbReference type="InterPro" id="IPR011761">
    <property type="entry name" value="ATP-grasp"/>
</dbReference>
<organism evidence="7 8">
    <name type="scientific">Streptomyces qinglanensis</name>
    <dbReference type="NCBI Taxonomy" id="943816"/>
    <lineage>
        <taxon>Bacteria</taxon>
        <taxon>Bacillati</taxon>
        <taxon>Actinomycetota</taxon>
        <taxon>Actinomycetes</taxon>
        <taxon>Kitasatosporales</taxon>
        <taxon>Streptomycetaceae</taxon>
        <taxon>Streptomyces</taxon>
    </lineage>
</organism>
<proteinExistence type="predicted"/>
<feature type="domain" description="ATP-grasp" evidence="6">
    <location>
        <begin position="142"/>
        <end position="329"/>
    </location>
</feature>
<keyword evidence="1" id="KW-0436">Ligase</keyword>
<dbReference type="PROSITE" id="PS50975">
    <property type="entry name" value="ATP_GRASP"/>
    <property type="match status" value="1"/>
</dbReference>
<evidence type="ECO:0000256" key="4">
    <source>
        <dbReference type="PROSITE-ProRule" id="PRU00409"/>
    </source>
</evidence>
<dbReference type="RefSeq" id="WP_239501987.1">
    <property type="nucleotide sequence ID" value="NZ_FOGO01000006.1"/>
</dbReference>
<evidence type="ECO:0000313" key="7">
    <source>
        <dbReference type="EMBL" id="SER97324.1"/>
    </source>
</evidence>
<dbReference type="GO" id="GO:0016874">
    <property type="term" value="F:ligase activity"/>
    <property type="evidence" value="ECO:0007669"/>
    <property type="project" value="UniProtKB-KW"/>
</dbReference>